<dbReference type="Proteomes" id="UP000887572">
    <property type="component" value="Unplaced"/>
</dbReference>
<evidence type="ECO:0000313" key="2">
    <source>
        <dbReference type="WBParaSite" id="Gr19_v10_g14180.t1"/>
    </source>
</evidence>
<evidence type="ECO:0000313" key="1">
    <source>
        <dbReference type="Proteomes" id="UP000887572"/>
    </source>
</evidence>
<accession>A0A914H5H4</accession>
<organism evidence="1 2">
    <name type="scientific">Globodera rostochiensis</name>
    <name type="common">Golden nematode worm</name>
    <name type="synonym">Heterodera rostochiensis</name>
    <dbReference type="NCBI Taxonomy" id="31243"/>
    <lineage>
        <taxon>Eukaryota</taxon>
        <taxon>Metazoa</taxon>
        <taxon>Ecdysozoa</taxon>
        <taxon>Nematoda</taxon>
        <taxon>Chromadorea</taxon>
        <taxon>Rhabditida</taxon>
        <taxon>Tylenchina</taxon>
        <taxon>Tylenchomorpha</taxon>
        <taxon>Tylenchoidea</taxon>
        <taxon>Heteroderidae</taxon>
        <taxon>Heteroderinae</taxon>
        <taxon>Globodera</taxon>
    </lineage>
</organism>
<name>A0A914H5H4_GLORO</name>
<keyword evidence="1" id="KW-1185">Reference proteome</keyword>
<dbReference type="WBParaSite" id="Gr19_v10_g14180.t1">
    <property type="protein sequence ID" value="Gr19_v10_g14180.t1"/>
    <property type="gene ID" value="Gr19_v10_g14180"/>
</dbReference>
<dbReference type="AlphaFoldDB" id="A0A914H5H4"/>
<protein>
    <submittedName>
        <fullName evidence="2">Uncharacterized protein</fullName>
    </submittedName>
</protein>
<proteinExistence type="predicted"/>
<sequence length="197" mass="22732">MAKAGWEQWRCVNSDLPGLSRNKCLGIATMIDPRYKMKFFEAYLTDNHRKIFEQAAAEMVTPITESLENADPQDSPVHLGGIFALMEAQQNEDMTFIQPNLDLSRNRIKGDNTADIVRTTGYKKRTVYDAVKRFNELGNSQDRLRNAKFVDPEQSMRNMASELQISEGSVRNIVKRKLKLRSYKLNKAHFLDERMKL</sequence>
<reference evidence="2" key="1">
    <citation type="submission" date="2022-11" db="UniProtKB">
        <authorList>
            <consortium name="WormBaseParasite"/>
        </authorList>
    </citation>
    <scope>IDENTIFICATION</scope>
</reference>